<dbReference type="Pfam" id="PF19305">
    <property type="entry name" value="MmgE_PrpD_C"/>
    <property type="match status" value="1"/>
</dbReference>
<dbReference type="Pfam" id="PF03972">
    <property type="entry name" value="MmgE_PrpD_N"/>
    <property type="match status" value="1"/>
</dbReference>
<organism evidence="4 5">
    <name type="scientific">Candidatus Aeolococcus gillhamiae</name>
    <dbReference type="NCBI Taxonomy" id="3127015"/>
    <lineage>
        <taxon>Bacteria</taxon>
        <taxon>Bacillati</taxon>
        <taxon>Candidatus Dormiibacterota</taxon>
        <taxon>Candidatus Dormibacteria</taxon>
        <taxon>Candidatus Aeolococcales</taxon>
        <taxon>Candidatus Aeolococcaceae</taxon>
        <taxon>Candidatus Aeolococcus</taxon>
    </lineage>
</organism>
<dbReference type="PANTHER" id="PTHR16943">
    <property type="entry name" value="2-METHYLCITRATE DEHYDRATASE-RELATED"/>
    <property type="match status" value="1"/>
</dbReference>
<dbReference type="InterPro" id="IPR042188">
    <property type="entry name" value="MmgE/PrpD_sf_2"/>
</dbReference>
<dbReference type="SUPFAM" id="SSF103378">
    <property type="entry name" value="2-methylcitrate dehydratase PrpD"/>
    <property type="match status" value="1"/>
</dbReference>
<evidence type="ECO:0000313" key="4">
    <source>
        <dbReference type="EMBL" id="MBJ7594304.1"/>
    </source>
</evidence>
<accession>A0A934N5H6</accession>
<comment type="similarity">
    <text evidence="1">Belongs to the PrpD family.</text>
</comment>
<evidence type="ECO:0000313" key="5">
    <source>
        <dbReference type="Proteomes" id="UP000606991"/>
    </source>
</evidence>
<dbReference type="EMBL" id="JAEKNS010000061">
    <property type="protein sequence ID" value="MBJ7594304.1"/>
    <property type="molecule type" value="Genomic_DNA"/>
</dbReference>
<dbReference type="InterPro" id="IPR042183">
    <property type="entry name" value="MmgE/PrpD_sf_1"/>
</dbReference>
<evidence type="ECO:0000259" key="2">
    <source>
        <dbReference type="Pfam" id="PF03972"/>
    </source>
</evidence>
<evidence type="ECO:0000259" key="3">
    <source>
        <dbReference type="Pfam" id="PF19305"/>
    </source>
</evidence>
<dbReference type="InterPro" id="IPR045336">
    <property type="entry name" value="MmgE_PrpD_N"/>
</dbReference>
<dbReference type="RefSeq" id="WP_337310378.1">
    <property type="nucleotide sequence ID" value="NZ_JAEKNS010000061.1"/>
</dbReference>
<dbReference type="PANTHER" id="PTHR16943:SF8">
    <property type="entry name" value="2-METHYLCITRATE DEHYDRATASE"/>
    <property type="match status" value="1"/>
</dbReference>
<dbReference type="Gene3D" id="3.30.1330.120">
    <property type="entry name" value="2-methylcitrate dehydratase PrpD"/>
    <property type="match status" value="1"/>
</dbReference>
<dbReference type="Gene3D" id="1.10.4100.10">
    <property type="entry name" value="2-methylcitrate dehydratase PrpD"/>
    <property type="match status" value="1"/>
</dbReference>
<protein>
    <submittedName>
        <fullName evidence="4">MmgE/PrpD family protein</fullName>
    </submittedName>
</protein>
<gene>
    <name evidence="4" type="ORF">JF886_05465</name>
</gene>
<dbReference type="InterPro" id="IPR045337">
    <property type="entry name" value="MmgE_PrpD_C"/>
</dbReference>
<proteinExistence type="inferred from homology"/>
<reference evidence="4 5" key="1">
    <citation type="submission" date="2020-10" db="EMBL/GenBank/DDBJ databases">
        <title>Ca. Dormibacterota MAGs.</title>
        <authorList>
            <person name="Montgomery K."/>
        </authorList>
    </citation>
    <scope>NUCLEOTIDE SEQUENCE [LARGE SCALE GENOMIC DNA]</scope>
    <source>
        <strain evidence="4">SC8812_S17_18</strain>
    </source>
</reference>
<comment type="caution">
    <text evidence="4">The sequence shown here is derived from an EMBL/GenBank/DDBJ whole genome shotgun (WGS) entry which is preliminary data.</text>
</comment>
<dbReference type="Proteomes" id="UP000606991">
    <property type="component" value="Unassembled WGS sequence"/>
</dbReference>
<name>A0A934N5H6_9BACT</name>
<feature type="domain" description="MmgE/PrpD C-terminal" evidence="3">
    <location>
        <begin position="271"/>
        <end position="425"/>
    </location>
</feature>
<dbReference type="AlphaFoldDB" id="A0A934N5H6"/>
<dbReference type="InterPro" id="IPR005656">
    <property type="entry name" value="MmgE_PrpD"/>
</dbReference>
<evidence type="ECO:0000256" key="1">
    <source>
        <dbReference type="ARBA" id="ARBA00006174"/>
    </source>
</evidence>
<feature type="domain" description="MmgE/PrpD N-terminal" evidence="2">
    <location>
        <begin position="9"/>
        <end position="249"/>
    </location>
</feature>
<dbReference type="InterPro" id="IPR036148">
    <property type="entry name" value="MmgE/PrpD_sf"/>
</dbReference>
<sequence length="458" mass="48154">MNAGDPDRKFCEWAVDFRWSDVDPALQQHALRLVADHLGCVLGGVDHSTAAACRRLSPWVEGGATIIGTPLRSTASEAARQNSIASHVIEMDDLVPTASLHPGSVVIPAALAAAEHSGADGKQTLAAIVAGYELIIRLGEAVDPARHYADGFHPTATCGIFAAACAAALLRGADAPTLRRALGFAATGASGTLSYLNDGAPTKPVQVGNAAAYGVMAAILNDTGVPGPSTVFSGRHGFYQAYAPQADPERLVDGLGCEPLRIGQTGFKPLACCGYIQPAAGLVLELVRGGLRREQVDRIRVGVVSTGMPIIGEPRAAKLHPASVTDAQFSLPFCVAVVLSRGRLTPVDLVADLRDPEVAKLAERVDLVPDVHLDADYPQHWGGWVELELHGGHRLRREAGDAKGYPGNPLSRAELEQKVATMAGQERGEAIMEAAEILPDGGVRALLAHLEPTKVRSR</sequence>